<evidence type="ECO:0000256" key="1">
    <source>
        <dbReference type="ARBA" id="ARBA00004251"/>
    </source>
</evidence>
<evidence type="ECO:0000256" key="3">
    <source>
        <dbReference type="ARBA" id="ARBA00022473"/>
    </source>
</evidence>
<keyword evidence="12" id="KW-1015">Disulfide bond</keyword>
<comment type="caution">
    <text evidence="15">Lacks conserved residue(s) required for the propagation of feature annotation.</text>
</comment>
<keyword evidence="11 16" id="KW-0472">Membrane</keyword>
<evidence type="ECO:0000256" key="11">
    <source>
        <dbReference type="ARBA" id="ARBA00023136"/>
    </source>
</evidence>
<dbReference type="Pfam" id="PF24479">
    <property type="entry name" value="PSI_PlexinA-B"/>
    <property type="match status" value="1"/>
</dbReference>
<dbReference type="GO" id="GO:0007162">
    <property type="term" value="P:negative regulation of cell adhesion"/>
    <property type="evidence" value="ECO:0007669"/>
    <property type="project" value="TreeGrafter"/>
</dbReference>
<accession>A0A8D8R4T2</accession>
<evidence type="ECO:0000256" key="6">
    <source>
        <dbReference type="ARBA" id="ARBA00022729"/>
    </source>
</evidence>
<reference evidence="18" key="1">
    <citation type="submission" date="2021-05" db="EMBL/GenBank/DDBJ databases">
        <authorList>
            <person name="Alioto T."/>
            <person name="Alioto T."/>
            <person name="Gomez Garrido J."/>
        </authorList>
    </citation>
    <scope>NUCLEOTIDE SEQUENCE</scope>
</reference>
<evidence type="ECO:0000256" key="15">
    <source>
        <dbReference type="PROSITE-ProRule" id="PRU00352"/>
    </source>
</evidence>
<evidence type="ECO:0000259" key="17">
    <source>
        <dbReference type="PROSITE" id="PS51004"/>
    </source>
</evidence>
<dbReference type="EMBL" id="HBUF01124635">
    <property type="protein sequence ID" value="CAG6642866.1"/>
    <property type="molecule type" value="Transcribed_RNA"/>
</dbReference>
<dbReference type="InterPro" id="IPR041362">
    <property type="entry name" value="TIG2_plexin"/>
</dbReference>
<comment type="similarity">
    <text evidence="2">Belongs to the plexin family.</text>
</comment>
<dbReference type="InterPro" id="IPR013548">
    <property type="entry name" value="Plexin_cytoplasmic_RasGAP_dom"/>
</dbReference>
<dbReference type="FunFam" id="2.60.40.10:FF:000071">
    <property type="entry name" value="Plexin A2"/>
    <property type="match status" value="1"/>
</dbReference>
<dbReference type="InterPro" id="IPR046800">
    <property type="entry name" value="Plexin_RBD"/>
</dbReference>
<dbReference type="PANTHER" id="PTHR22625">
    <property type="entry name" value="PLEXIN"/>
    <property type="match status" value="1"/>
</dbReference>
<dbReference type="SUPFAM" id="SSF101912">
    <property type="entry name" value="Sema domain"/>
    <property type="match status" value="1"/>
</dbReference>
<name>A0A8D8R4T2_9HEMI</name>
<dbReference type="FunFam" id="2.60.40.10:FF:000728">
    <property type="entry name" value="Plexin D1"/>
    <property type="match status" value="1"/>
</dbReference>
<keyword evidence="8" id="KW-0221">Differentiation</keyword>
<comment type="subcellular location">
    <subcellularLocation>
        <location evidence="1">Cell membrane</location>
        <topology evidence="1">Single-pass type I membrane protein</topology>
    </subcellularLocation>
</comment>
<dbReference type="InterPro" id="IPR001627">
    <property type="entry name" value="Semap_dom"/>
</dbReference>
<keyword evidence="7" id="KW-0677">Repeat</keyword>
<dbReference type="Pfam" id="PF01437">
    <property type="entry name" value="PSI"/>
    <property type="match status" value="1"/>
</dbReference>
<dbReference type="InterPro" id="IPR002909">
    <property type="entry name" value="IPT_dom"/>
</dbReference>
<dbReference type="Gene3D" id="1.10.506.10">
    <property type="entry name" value="GTPase Activation - p120gap, domain 1"/>
    <property type="match status" value="2"/>
</dbReference>
<dbReference type="GO" id="GO:0017154">
    <property type="term" value="F:semaphorin receptor activity"/>
    <property type="evidence" value="ECO:0007669"/>
    <property type="project" value="InterPro"/>
</dbReference>
<evidence type="ECO:0000256" key="9">
    <source>
        <dbReference type="ARBA" id="ARBA00022902"/>
    </source>
</evidence>
<evidence type="ECO:0000256" key="7">
    <source>
        <dbReference type="ARBA" id="ARBA00022737"/>
    </source>
</evidence>
<dbReference type="Pfam" id="PF20170">
    <property type="entry name" value="Plexin_RBD"/>
    <property type="match status" value="1"/>
</dbReference>
<keyword evidence="13" id="KW-0675">Receptor</keyword>
<dbReference type="SUPFAM" id="SSF103575">
    <property type="entry name" value="Plexin repeat"/>
    <property type="match status" value="1"/>
</dbReference>
<dbReference type="GO" id="GO:0008045">
    <property type="term" value="P:motor neuron axon guidance"/>
    <property type="evidence" value="ECO:0007669"/>
    <property type="project" value="TreeGrafter"/>
</dbReference>
<feature type="domain" description="Sema" evidence="17">
    <location>
        <begin position="1"/>
        <end position="451"/>
    </location>
</feature>
<dbReference type="CDD" id="cd12205">
    <property type="entry name" value="RasGAP_plexin"/>
    <property type="match status" value="1"/>
</dbReference>
<dbReference type="PANTHER" id="PTHR22625:SF44">
    <property type="entry name" value="PLEXIN-B"/>
    <property type="match status" value="1"/>
</dbReference>
<evidence type="ECO:0000256" key="16">
    <source>
        <dbReference type="SAM" id="Phobius"/>
    </source>
</evidence>
<dbReference type="InterPro" id="IPR031148">
    <property type="entry name" value="Plexin"/>
</dbReference>
<dbReference type="InterPro" id="IPR008936">
    <property type="entry name" value="Rho_GTPase_activation_prot"/>
</dbReference>
<dbReference type="CDD" id="cd11236">
    <property type="entry name" value="Sema_plexin_like"/>
    <property type="match status" value="1"/>
</dbReference>
<dbReference type="Pfam" id="PF17960">
    <property type="entry name" value="TIG_plexin"/>
    <property type="match status" value="1"/>
</dbReference>
<dbReference type="SMART" id="SM00429">
    <property type="entry name" value="IPT"/>
    <property type="match status" value="4"/>
</dbReference>
<dbReference type="InterPro" id="IPR016201">
    <property type="entry name" value="PSI"/>
</dbReference>
<dbReference type="Pfam" id="PF01403">
    <property type="entry name" value="Sema"/>
    <property type="match status" value="1"/>
</dbReference>
<proteinExistence type="inferred from homology"/>
<dbReference type="Gene3D" id="3.10.20.90">
    <property type="entry name" value="Phosphatidylinositol 3-kinase Catalytic Subunit, Chain A, domain 1"/>
    <property type="match status" value="1"/>
</dbReference>
<dbReference type="InterPro" id="IPR002165">
    <property type="entry name" value="Plexin_repeat"/>
</dbReference>
<dbReference type="GO" id="GO:0002116">
    <property type="term" value="C:semaphorin receptor complex"/>
    <property type="evidence" value="ECO:0007669"/>
    <property type="project" value="TreeGrafter"/>
</dbReference>
<dbReference type="InterPro" id="IPR015943">
    <property type="entry name" value="WD40/YVTN_repeat-like_dom_sf"/>
</dbReference>
<evidence type="ECO:0000256" key="8">
    <source>
        <dbReference type="ARBA" id="ARBA00022782"/>
    </source>
</evidence>
<dbReference type="InterPro" id="IPR036352">
    <property type="entry name" value="Semap_dom_sf"/>
</dbReference>
<dbReference type="PROSITE" id="PS51004">
    <property type="entry name" value="SEMA"/>
    <property type="match status" value="1"/>
</dbReference>
<dbReference type="FunFam" id="1.10.506.10:FF:000027">
    <property type="entry name" value="Plexin A, isoform B"/>
    <property type="match status" value="1"/>
</dbReference>
<evidence type="ECO:0000256" key="5">
    <source>
        <dbReference type="ARBA" id="ARBA00022692"/>
    </source>
</evidence>
<dbReference type="InterPro" id="IPR013783">
    <property type="entry name" value="Ig-like_fold"/>
</dbReference>
<dbReference type="Gene3D" id="2.60.40.10">
    <property type="entry name" value="Immunoglobulins"/>
    <property type="match status" value="5"/>
</dbReference>
<dbReference type="GO" id="GO:0008360">
    <property type="term" value="P:regulation of cell shape"/>
    <property type="evidence" value="ECO:0007669"/>
    <property type="project" value="TreeGrafter"/>
</dbReference>
<keyword evidence="5 16" id="KW-0812">Transmembrane</keyword>
<dbReference type="GO" id="GO:0030334">
    <property type="term" value="P:regulation of cell migration"/>
    <property type="evidence" value="ECO:0007669"/>
    <property type="project" value="TreeGrafter"/>
</dbReference>
<keyword evidence="10 16" id="KW-1133">Transmembrane helix</keyword>
<keyword evidence="14" id="KW-0325">Glycoprotein</keyword>
<dbReference type="SUPFAM" id="SSF81296">
    <property type="entry name" value="E set domains"/>
    <property type="match status" value="3"/>
</dbReference>
<feature type="transmembrane region" description="Helical" evidence="16">
    <location>
        <begin position="1210"/>
        <end position="1232"/>
    </location>
</feature>
<dbReference type="SUPFAM" id="SSF48350">
    <property type="entry name" value="GTPase activation domain, GAP"/>
    <property type="match status" value="1"/>
</dbReference>
<keyword evidence="6" id="KW-0732">Signal</keyword>
<keyword evidence="9" id="KW-0524">Neurogenesis</keyword>
<dbReference type="Pfam" id="PF01833">
    <property type="entry name" value="TIG"/>
    <property type="match status" value="3"/>
</dbReference>
<evidence type="ECO:0000256" key="10">
    <source>
        <dbReference type="ARBA" id="ARBA00022989"/>
    </source>
</evidence>
<dbReference type="Pfam" id="PF08337">
    <property type="entry name" value="Plexin_cytopl"/>
    <property type="match status" value="1"/>
</dbReference>
<dbReference type="EMBL" id="HBUF01124634">
    <property type="protein sequence ID" value="CAG6642865.1"/>
    <property type="molecule type" value="Transcribed_RNA"/>
</dbReference>
<sequence>MICSFNVPIHAFSICELFISNATFSFPFLSSGPQQDSPQCHASGCSPDVRTSLTNNINKILILDPDSRDLIVCGTLLQGACSKYHSENITSPAQTIPIMVAANDEAASSYAFIGPERYNQWSHQPNNALYVGTMYTHVGKYRDDVPAISSRSLDTLDYAEQSISTQSFLMINVNYRDYFLVRYVYGFSSDDFVYFVIVQKQSYLPGMEELGYTTRIARLCINDPNYDSYTEITLQCAVQEEEGYEQVIYNVTQDAKIIVPGSDLASNLGIEPNKPVLVATFSPTKGSSSEPVARSAVCIYSLQDIDSKFDENIHMCFNGSIKDRNMAYVSGAVPDGRCPDAGTTGNILNFCEVKLKISGVTPIISNSINYLPNHLVTSVTLAVSEKNTVIFLGTSNGVLKKVLATFNKNQIEGIEYEQITLDKGNAILPDTSVINDHIYVLTTRKVLKMNIEHCSSYSNCTTCLDSRDPYCGWCSLEKKCTIRSACKKANQSSPRWLSLGTGQQCIDFEQIIPDRLPINQNSLVHLTIRTLPELPYGAKYKCVFGNSEPIDAALSASGLTCATPSIPNRPNIPENQDHIYVPLSVRSSETNKDFVSRNFAFYDCSFHTKCVDCVRSQWACNWCVYENRCTHNISTCQRNVISGENNPTRLATHGANECPRFKKPSTPILLPNGIPKEIILLVDNLPHPQVGHTGFQCIVNIEGAKMMVPARMENSRYIVCDKTTYSYEANTGEYEATVSMVWNRNHHVDTIGITLYKCDILGSHREHPDCSLCITRHAKYQCTWCLNTCSYKHTCTQASSECPKPRIDLIKPLSGPIEGGTLVTIEGSNLGLKEDDVKGKIHIGETYCELVDYEISVKIVCRTQPSNVEKIAPVFVSNNIGYTESAVQFSFKNIVVENVVPALGPVSGGTVLSITGENLNIGTHIKVYLDELVCNVNLTLSSSRRITCVTTRSIVPRTVNRLILSIDGANRTLLNEPFIYKSDPTIAEIKPRKSFVSGGRLIRIHGTNFDTIQKPEMFVFLESPSKMLNKTACYVLDPSQMECPSPSVNKIYYEHPRRRKRNLNKKNQLTLKIGFIMDNVDSVTDVEKYKQGSPSRLTYVEDPRYLMFDKNVKYYSGDNLVIEGENLNVACDESDIRVTIGTDPCNITSLASNQLSCIPPISQPLGTDHNNINTANGLPLVMVHVGQIIKYRIGYLRYEIESYSSLPSEAVAGIAMGSICLLIVFVIILFVYRHKSTRAEREYKRIQIQMDTLESNVRLECKQAFAELQTDMTDLTADLEITGIPTLNHNEYILKVFFPGVKDHPILLNDKSRMNQINNYDNAMFQFEQLINNKHFLILFIETLENQKTFNIRDKVNVASLLMIILMNKMQYSTEILKILLLKLIEKSVQNKHPQLMLRRTESVVEKMLTNWMSLCMYKYLKDCSGSSLFLLYKAIKYQIEKGPVDYFTHEARYSLSEEKLLRENVDFNYVTIRIVQEDARYEKIPYQTTYHTLHVMQEEVLEEKIQCKVLSCDTISQVKSKILDALYKNIPHSNRPNIHEIDLEWRHGRGGHLILNDEDLTTKNVYGWKKVNTLSHYGVKETAIMSLIHKQSGYNHHTINYHKSNAIPNCTVSSYFSTGIPYGMPLANGAVDTGDNVFHLVKSIEDQNFNNNSKPERLHKTIPEVFLTRLLSTKGIVQKFVDDFFNTILNVNEDLPISIKWLFDLFDECARKHNIGDVEIVHAWKSNSLPMRFWITFIKNPDFIFDIHKTATVDASLSVIAQTFMDACSTSDHRLGKDSPSNKLLFAKDIHKYRDIVRHFYGNIQSLPTVSDEDLNVFMSELSRSHEGHFNTVSALKELYIYVRKYHDQILTSLDTDAQCSKLHLAHKLENVYCTLEGEQTSAC</sequence>
<dbReference type="SMART" id="SM00423">
    <property type="entry name" value="PSI"/>
    <property type="match status" value="3"/>
</dbReference>
<evidence type="ECO:0000313" key="18">
    <source>
        <dbReference type="EMBL" id="CAG6642866.1"/>
    </source>
</evidence>
<dbReference type="Pfam" id="PF18020">
    <property type="entry name" value="TIG_2"/>
    <property type="match status" value="1"/>
</dbReference>
<dbReference type="FunFam" id="2.60.40.10:FF:000203">
    <property type="entry name" value="Plexin B2"/>
    <property type="match status" value="1"/>
</dbReference>
<protein>
    <submittedName>
        <fullName evidence="18">Plexin-B</fullName>
    </submittedName>
</protein>
<dbReference type="GO" id="GO:0120025">
    <property type="term" value="C:plasma membrane bounded cell projection"/>
    <property type="evidence" value="ECO:0007669"/>
    <property type="project" value="UniProtKB-ARBA"/>
</dbReference>
<dbReference type="GO" id="GO:0097374">
    <property type="term" value="P:sensory neuron axon guidance"/>
    <property type="evidence" value="ECO:0007669"/>
    <property type="project" value="TreeGrafter"/>
</dbReference>
<evidence type="ECO:0000256" key="4">
    <source>
        <dbReference type="ARBA" id="ARBA00022475"/>
    </source>
</evidence>
<evidence type="ECO:0000256" key="13">
    <source>
        <dbReference type="ARBA" id="ARBA00023170"/>
    </source>
</evidence>
<dbReference type="Gene3D" id="2.130.10.10">
    <property type="entry name" value="YVTN repeat-like/Quinoprotein amine dehydrogenase"/>
    <property type="match status" value="1"/>
</dbReference>
<evidence type="ECO:0000256" key="14">
    <source>
        <dbReference type="ARBA" id="ARBA00023180"/>
    </source>
</evidence>
<dbReference type="InterPro" id="IPR014756">
    <property type="entry name" value="Ig_E-set"/>
</dbReference>
<keyword evidence="3" id="KW-0217">Developmental protein</keyword>
<evidence type="ECO:0000256" key="12">
    <source>
        <dbReference type="ARBA" id="ARBA00023157"/>
    </source>
</evidence>
<dbReference type="GO" id="GO:0050772">
    <property type="term" value="P:positive regulation of axonogenesis"/>
    <property type="evidence" value="ECO:0007669"/>
    <property type="project" value="TreeGrafter"/>
</dbReference>
<organism evidence="18">
    <name type="scientific">Cacopsylla melanoneura</name>
    <dbReference type="NCBI Taxonomy" id="428564"/>
    <lineage>
        <taxon>Eukaryota</taxon>
        <taxon>Metazoa</taxon>
        <taxon>Ecdysozoa</taxon>
        <taxon>Arthropoda</taxon>
        <taxon>Hexapoda</taxon>
        <taxon>Insecta</taxon>
        <taxon>Pterygota</taxon>
        <taxon>Neoptera</taxon>
        <taxon>Paraneoptera</taxon>
        <taxon>Hemiptera</taxon>
        <taxon>Sternorrhyncha</taxon>
        <taxon>Psylloidea</taxon>
        <taxon>Psyllidae</taxon>
        <taxon>Psyllinae</taxon>
        <taxon>Cacopsylla</taxon>
    </lineage>
</organism>
<dbReference type="InterPro" id="IPR041019">
    <property type="entry name" value="TIG1_plexin"/>
</dbReference>
<evidence type="ECO:0000256" key="2">
    <source>
        <dbReference type="ARBA" id="ARBA00010297"/>
    </source>
</evidence>
<dbReference type="SMART" id="SM00630">
    <property type="entry name" value="Sema"/>
    <property type="match status" value="1"/>
</dbReference>
<keyword evidence="4" id="KW-1003">Cell membrane</keyword>
<dbReference type="GO" id="GO:0005886">
    <property type="term" value="C:plasma membrane"/>
    <property type="evidence" value="ECO:0007669"/>
    <property type="project" value="UniProtKB-SubCell"/>
</dbReference>